<dbReference type="Pfam" id="PF00149">
    <property type="entry name" value="Metallophos"/>
    <property type="match status" value="1"/>
</dbReference>
<accession>E3N564</accession>
<gene>
    <name evidence="3" type="ORF">CRE_19399</name>
</gene>
<feature type="domain" description="Serine/threonine specific protein phosphatases" evidence="2">
    <location>
        <begin position="149"/>
        <end position="154"/>
    </location>
</feature>
<dbReference type="SUPFAM" id="SSF56300">
    <property type="entry name" value="Metallo-dependent phosphatases"/>
    <property type="match status" value="1"/>
</dbReference>
<dbReference type="eggNOG" id="KOG0374">
    <property type="taxonomic scope" value="Eukaryota"/>
</dbReference>
<dbReference type="GO" id="GO:0005737">
    <property type="term" value="C:cytoplasm"/>
    <property type="evidence" value="ECO:0007669"/>
    <property type="project" value="TreeGrafter"/>
</dbReference>
<dbReference type="GO" id="GO:0005634">
    <property type="term" value="C:nucleus"/>
    <property type="evidence" value="ECO:0007669"/>
    <property type="project" value="TreeGrafter"/>
</dbReference>
<comment type="catalytic activity">
    <reaction evidence="1">
        <text>O-phospho-L-threonyl-[protein] + H2O = L-threonyl-[protein] + phosphate</text>
        <dbReference type="Rhea" id="RHEA:47004"/>
        <dbReference type="Rhea" id="RHEA-COMP:11060"/>
        <dbReference type="Rhea" id="RHEA-COMP:11605"/>
        <dbReference type="ChEBI" id="CHEBI:15377"/>
        <dbReference type="ChEBI" id="CHEBI:30013"/>
        <dbReference type="ChEBI" id="CHEBI:43474"/>
        <dbReference type="ChEBI" id="CHEBI:61977"/>
        <dbReference type="EC" id="3.1.3.16"/>
    </reaction>
</comment>
<dbReference type="PROSITE" id="PS00125">
    <property type="entry name" value="SER_THR_PHOSPHATASE"/>
    <property type="match status" value="1"/>
</dbReference>
<evidence type="ECO:0000313" key="4">
    <source>
        <dbReference type="Proteomes" id="UP000008281"/>
    </source>
</evidence>
<dbReference type="HOGENOM" id="CLU_004962_0_0_1"/>
<dbReference type="EC" id="3.1.3.16" evidence="1"/>
<sequence length="389" mass="44344">MSNAMKQLRTDTASFISRLIRVNAWRNYRNVRHSLSRLMVQHINFQIVFKKEELMNLAEDAKEHFQNEPILARINPPVLVVGDIHGQYYDLIRILNTFTDDTGKTKKVGFFHNRFVFLGDYVDRGQNSVATIALLFALKLHYPQQYVLLRGNHETKAINFAYGFREELMIKMGEADGHTVWEQFNEAFSYMPLVCVIGRKILCMHGGISPKMENWKSFESIQRPLVDVSDNALAQDLVWADPASDGSSAALSREPVWSKNVTRGLSCTFNSQCVNDVCKSFEIELIVRAHQMIPDGFKFFAGRKLVTIFSAPRYMDETDNRGAIMNIRENGSFGFIIFDNSKKGGKNPLEDELTRADDIPNVSARRKSDAMINSLKSTELKAKKTKTPK</sequence>
<dbReference type="InterPro" id="IPR004843">
    <property type="entry name" value="Calcineurin-like_PHP"/>
</dbReference>
<dbReference type="InterPro" id="IPR029052">
    <property type="entry name" value="Metallo-depent_PP-like"/>
</dbReference>
<keyword evidence="1" id="KW-0378">Hydrolase</keyword>
<dbReference type="OrthoDB" id="5840512at2759"/>
<evidence type="ECO:0000259" key="2">
    <source>
        <dbReference type="PROSITE" id="PS00125"/>
    </source>
</evidence>
<dbReference type="Gene3D" id="3.60.21.10">
    <property type="match status" value="1"/>
</dbReference>
<dbReference type="PANTHER" id="PTHR11668">
    <property type="entry name" value="SERINE/THREONINE PROTEIN PHOSPHATASE"/>
    <property type="match status" value="1"/>
</dbReference>
<dbReference type="AlphaFoldDB" id="E3N564"/>
<dbReference type="InterPro" id="IPR050341">
    <property type="entry name" value="PP1_catalytic_subunit"/>
</dbReference>
<dbReference type="InParanoid" id="E3N564"/>
<dbReference type="InterPro" id="IPR006186">
    <property type="entry name" value="Ser/Thr-sp_prot-phosphatase"/>
</dbReference>
<comment type="similarity">
    <text evidence="1">Belongs to the PPP phosphatase family.</text>
</comment>
<proteinExistence type="inferred from homology"/>
<dbReference type="SMART" id="SM00156">
    <property type="entry name" value="PP2Ac"/>
    <property type="match status" value="1"/>
</dbReference>
<dbReference type="GO" id="GO:0004722">
    <property type="term" value="F:protein serine/threonine phosphatase activity"/>
    <property type="evidence" value="ECO:0007669"/>
    <property type="project" value="UniProtKB-EC"/>
</dbReference>
<dbReference type="EMBL" id="DS268530">
    <property type="protein sequence ID" value="EFO87029.1"/>
    <property type="molecule type" value="Genomic_DNA"/>
</dbReference>
<reference evidence="3" key="1">
    <citation type="submission" date="2007-07" db="EMBL/GenBank/DDBJ databases">
        <title>PCAP assembly of the Caenorhabditis remanei genome.</title>
        <authorList>
            <consortium name="The Caenorhabditis remanei Sequencing Consortium"/>
            <person name="Wilson R.K."/>
        </authorList>
    </citation>
    <scope>NUCLEOTIDE SEQUENCE [LARGE SCALE GENOMIC DNA]</scope>
    <source>
        <strain evidence="3">PB4641</strain>
    </source>
</reference>
<protein>
    <recommendedName>
        <fullName evidence="1">Serine/threonine-protein phosphatase</fullName>
        <ecNumber evidence="1">3.1.3.16</ecNumber>
    </recommendedName>
</protein>
<dbReference type="PANTHER" id="PTHR11668:SF450">
    <property type="entry name" value="SERINE_THREONINE-PROTEIN PHOSPHATASE"/>
    <property type="match status" value="1"/>
</dbReference>
<dbReference type="PRINTS" id="PR00114">
    <property type="entry name" value="STPHPHTASE"/>
</dbReference>
<evidence type="ECO:0000256" key="1">
    <source>
        <dbReference type="RuleBase" id="RU004273"/>
    </source>
</evidence>
<keyword evidence="4" id="KW-1185">Reference proteome</keyword>
<dbReference type="Proteomes" id="UP000008281">
    <property type="component" value="Unassembled WGS sequence"/>
</dbReference>
<evidence type="ECO:0000313" key="3">
    <source>
        <dbReference type="EMBL" id="EFO87029.1"/>
    </source>
</evidence>
<dbReference type="STRING" id="31234.E3N564"/>
<name>E3N564_CAERE</name>
<dbReference type="FunCoup" id="E3N564">
    <property type="interactions" value="183"/>
</dbReference>
<organism evidence="4">
    <name type="scientific">Caenorhabditis remanei</name>
    <name type="common">Caenorhabditis vulgaris</name>
    <dbReference type="NCBI Taxonomy" id="31234"/>
    <lineage>
        <taxon>Eukaryota</taxon>
        <taxon>Metazoa</taxon>
        <taxon>Ecdysozoa</taxon>
        <taxon>Nematoda</taxon>
        <taxon>Chromadorea</taxon>
        <taxon>Rhabditida</taxon>
        <taxon>Rhabditina</taxon>
        <taxon>Rhabditomorpha</taxon>
        <taxon>Rhabditoidea</taxon>
        <taxon>Rhabditidae</taxon>
        <taxon>Peloderinae</taxon>
        <taxon>Caenorhabditis</taxon>
    </lineage>
</organism>